<comment type="caution">
    <text evidence="2">The sequence shown here is derived from an EMBL/GenBank/DDBJ whole genome shotgun (WGS) entry which is preliminary data.</text>
</comment>
<gene>
    <name evidence="2" type="ORF">AVEN_204632_1</name>
</gene>
<evidence type="ECO:0000256" key="1">
    <source>
        <dbReference type="SAM" id="MobiDB-lite"/>
    </source>
</evidence>
<dbReference type="AlphaFoldDB" id="A0A4Y2PK49"/>
<dbReference type="Proteomes" id="UP000499080">
    <property type="component" value="Unassembled WGS sequence"/>
</dbReference>
<protein>
    <submittedName>
        <fullName evidence="2">Uncharacterized protein</fullName>
    </submittedName>
</protein>
<name>A0A4Y2PK49_ARAVE</name>
<feature type="compositionally biased region" description="Polar residues" evidence="1">
    <location>
        <begin position="53"/>
        <end position="78"/>
    </location>
</feature>
<sequence>MSITSRVTVRKQQTSLKEPSSLDSRLELEIHIDPDYPKGCEAENKSVGKEQAISATRQRCSGNLTQPGRSSTSRIHKV</sequence>
<dbReference type="EMBL" id="BGPR01216039">
    <property type="protein sequence ID" value="GBN52355.1"/>
    <property type="molecule type" value="Genomic_DNA"/>
</dbReference>
<organism evidence="2 3">
    <name type="scientific">Araneus ventricosus</name>
    <name type="common">Orbweaver spider</name>
    <name type="synonym">Epeira ventricosa</name>
    <dbReference type="NCBI Taxonomy" id="182803"/>
    <lineage>
        <taxon>Eukaryota</taxon>
        <taxon>Metazoa</taxon>
        <taxon>Ecdysozoa</taxon>
        <taxon>Arthropoda</taxon>
        <taxon>Chelicerata</taxon>
        <taxon>Arachnida</taxon>
        <taxon>Araneae</taxon>
        <taxon>Araneomorphae</taxon>
        <taxon>Entelegynae</taxon>
        <taxon>Araneoidea</taxon>
        <taxon>Araneidae</taxon>
        <taxon>Araneus</taxon>
    </lineage>
</organism>
<feature type="region of interest" description="Disordered" evidence="1">
    <location>
        <begin position="1"/>
        <end position="22"/>
    </location>
</feature>
<accession>A0A4Y2PK49</accession>
<evidence type="ECO:0000313" key="3">
    <source>
        <dbReference type="Proteomes" id="UP000499080"/>
    </source>
</evidence>
<evidence type="ECO:0000313" key="2">
    <source>
        <dbReference type="EMBL" id="GBN52355.1"/>
    </source>
</evidence>
<proteinExistence type="predicted"/>
<feature type="region of interest" description="Disordered" evidence="1">
    <location>
        <begin position="47"/>
        <end position="78"/>
    </location>
</feature>
<reference evidence="2 3" key="1">
    <citation type="journal article" date="2019" name="Sci. Rep.">
        <title>Orb-weaving spider Araneus ventricosus genome elucidates the spidroin gene catalogue.</title>
        <authorList>
            <person name="Kono N."/>
            <person name="Nakamura H."/>
            <person name="Ohtoshi R."/>
            <person name="Moran D.A.P."/>
            <person name="Shinohara A."/>
            <person name="Yoshida Y."/>
            <person name="Fujiwara M."/>
            <person name="Mori M."/>
            <person name="Tomita M."/>
            <person name="Arakawa K."/>
        </authorList>
    </citation>
    <scope>NUCLEOTIDE SEQUENCE [LARGE SCALE GENOMIC DNA]</scope>
</reference>
<keyword evidence="3" id="KW-1185">Reference proteome</keyword>